<evidence type="ECO:0000313" key="1">
    <source>
        <dbReference type="EMBL" id="KYQ99712.1"/>
    </source>
</evidence>
<organism evidence="1 2">
    <name type="scientific">Tieghemostelium lacteum</name>
    <name type="common">Slime mold</name>
    <name type="synonym">Dictyostelium lacteum</name>
    <dbReference type="NCBI Taxonomy" id="361077"/>
    <lineage>
        <taxon>Eukaryota</taxon>
        <taxon>Amoebozoa</taxon>
        <taxon>Evosea</taxon>
        <taxon>Eumycetozoa</taxon>
        <taxon>Dictyostelia</taxon>
        <taxon>Dictyosteliales</taxon>
        <taxon>Raperosteliaceae</taxon>
        <taxon>Tieghemostelium</taxon>
    </lineage>
</organism>
<reference evidence="1 2" key="1">
    <citation type="submission" date="2015-12" db="EMBL/GenBank/DDBJ databases">
        <title>Dictyostelia acquired genes for synthesis and detection of signals that induce cell-type specialization by lateral gene transfer from prokaryotes.</title>
        <authorList>
            <person name="Gloeckner G."/>
            <person name="Schaap P."/>
        </authorList>
    </citation>
    <scope>NUCLEOTIDE SEQUENCE [LARGE SCALE GENOMIC DNA]</scope>
    <source>
        <strain evidence="1 2">TK</strain>
    </source>
</reference>
<dbReference type="Gene3D" id="3.80.10.10">
    <property type="entry name" value="Ribonuclease Inhibitor"/>
    <property type="match status" value="1"/>
</dbReference>
<name>A0A152A0D0_TIELA</name>
<proteinExistence type="predicted"/>
<dbReference type="SUPFAM" id="SSF52047">
    <property type="entry name" value="RNI-like"/>
    <property type="match status" value="1"/>
</dbReference>
<dbReference type="InterPro" id="IPR032675">
    <property type="entry name" value="LRR_dom_sf"/>
</dbReference>
<dbReference type="EMBL" id="LODT01000020">
    <property type="protein sequence ID" value="KYQ99712.1"/>
    <property type="molecule type" value="Genomic_DNA"/>
</dbReference>
<comment type="caution">
    <text evidence="1">The sequence shown here is derived from an EMBL/GenBank/DDBJ whole genome shotgun (WGS) entry which is preliminary data.</text>
</comment>
<evidence type="ECO:0008006" key="3">
    <source>
        <dbReference type="Google" id="ProtNLM"/>
    </source>
</evidence>
<dbReference type="AlphaFoldDB" id="A0A152A0D0"/>
<keyword evidence="2" id="KW-1185">Reference proteome</keyword>
<evidence type="ECO:0000313" key="2">
    <source>
        <dbReference type="Proteomes" id="UP000076078"/>
    </source>
</evidence>
<sequence length="515" mass="60664">MSQPNIVIIKILQNLFNCHIRLLLPTIKKFNQISKKWNKEILPKLQVQFKYKDLSVYDCSGVLYLCRKYNIGHKVNGVSMAFDMKTFDEYEDDVQSLEVTNSQALLFGAYPNLKKIRVFSSWLDTFDEDAIDELIQYDVSLEVGSSKRNYLEKWDSWRLFTSLTLYNQNLELSPEPIESPPITIRLRKLKLCETNISSDSNLIELLLTHSPLLEILEFNNSNIPIKQVVESLTHQNLPNLKKFKLENYQEMEFTDILRLLNSIHCTDVKLKLGDLEAESPQNVFNSTINNQSIKKFYFQPIRFTQHNTELSFFNIWKDKSQLEFITITENKGYILKNTDILPNLKTLKFKPERHSRDYFIYFKELKQLIETTCPNIIKFMSNHFYCADLILLLKENYPKLREITVYGIIENNYSITDLITAIKFNTHLKKLLTPAINIPNETYNSYPILCEILKQNHTLETVLLPFDYTYETNIEKELDDTLSHNTTIKQVIQCSRPQIEPPIRNLINKYLIEWY</sequence>
<accession>A0A152A0D0</accession>
<dbReference type="Proteomes" id="UP000076078">
    <property type="component" value="Unassembled WGS sequence"/>
</dbReference>
<dbReference type="InParanoid" id="A0A152A0D0"/>
<gene>
    <name evidence="1" type="ORF">DLAC_03652</name>
</gene>
<protein>
    <recommendedName>
        <fullName evidence="3">F-box domain-containing protein</fullName>
    </recommendedName>
</protein>